<dbReference type="InterPro" id="IPR003848">
    <property type="entry name" value="DUF218"/>
</dbReference>
<name>A0A0M0K5Q1_9EUKA</name>
<dbReference type="Proteomes" id="UP000037460">
    <property type="component" value="Unassembled WGS sequence"/>
</dbReference>
<dbReference type="CDD" id="cd06259">
    <property type="entry name" value="YdcF-like"/>
    <property type="match status" value="1"/>
</dbReference>
<dbReference type="EMBL" id="JWZX01001446">
    <property type="protein sequence ID" value="KOO33713.1"/>
    <property type="molecule type" value="Genomic_DNA"/>
</dbReference>
<organism evidence="3 4">
    <name type="scientific">Chrysochromulina tobinii</name>
    <dbReference type="NCBI Taxonomy" id="1460289"/>
    <lineage>
        <taxon>Eukaryota</taxon>
        <taxon>Haptista</taxon>
        <taxon>Haptophyta</taxon>
        <taxon>Prymnesiophyceae</taxon>
        <taxon>Prymnesiales</taxon>
        <taxon>Chrysochromulinaceae</taxon>
        <taxon>Chrysochromulina</taxon>
    </lineage>
</organism>
<keyword evidence="4" id="KW-1185">Reference proteome</keyword>
<comment type="caution">
    <text evidence="3">The sequence shown here is derived from an EMBL/GenBank/DDBJ whole genome shotgun (WGS) entry which is preliminary data.</text>
</comment>
<accession>A0A0M0K5Q1</accession>
<dbReference type="InterPro" id="IPR014729">
    <property type="entry name" value="Rossmann-like_a/b/a_fold"/>
</dbReference>
<evidence type="ECO:0000259" key="2">
    <source>
        <dbReference type="Pfam" id="PF02698"/>
    </source>
</evidence>
<dbReference type="PANTHER" id="PTHR30336:SF20">
    <property type="entry name" value="DUF218 DOMAIN-CONTAINING PROTEIN"/>
    <property type="match status" value="1"/>
</dbReference>
<dbReference type="InterPro" id="IPR051599">
    <property type="entry name" value="Cell_Envelope_Assoc"/>
</dbReference>
<dbReference type="AlphaFoldDB" id="A0A0M0K5Q1"/>
<sequence>MQDMDSWSRARGYAASPVLPEPSKTQRRKDGASRWQRIVTSQSFLLGASVGIGFSWCFNQVQLVLLSDEDAHRSRASGTTPADPPLAGGYHAILIPAGGQTADGPPPHVLARLERAVHLYEMSPDPKPYVITTAWGTPHKPCPQDASGFERHEAQDNAKYLLSHGVDPSRILEESVSLETVGNAYFARVMHTDVRALRRLVVINNHFHMPRTRAVFGHVFRIPPREGAPDAAYELDFVEVDDRLPRDVLEVRLQKEEAALPKFAPGGPWQSSTPTLRDLHDWVHRENMAYASRRLLKERAPLDPALLKSY</sequence>
<dbReference type="Pfam" id="PF02698">
    <property type="entry name" value="DUF218"/>
    <property type="match status" value="1"/>
</dbReference>
<protein>
    <recommendedName>
        <fullName evidence="2">DUF218 domain-containing protein</fullName>
    </recommendedName>
</protein>
<feature type="domain" description="DUF218" evidence="2">
    <location>
        <begin position="92"/>
        <end position="219"/>
    </location>
</feature>
<evidence type="ECO:0000313" key="4">
    <source>
        <dbReference type="Proteomes" id="UP000037460"/>
    </source>
</evidence>
<proteinExistence type="predicted"/>
<reference evidence="4" key="1">
    <citation type="journal article" date="2015" name="PLoS Genet.">
        <title>Genome Sequence and Transcriptome Analyses of Chrysochromulina tobin: Metabolic Tools for Enhanced Algal Fitness in the Prominent Order Prymnesiales (Haptophyceae).</title>
        <authorList>
            <person name="Hovde B.T."/>
            <person name="Deodato C.R."/>
            <person name="Hunsperger H.M."/>
            <person name="Ryken S.A."/>
            <person name="Yost W."/>
            <person name="Jha R.K."/>
            <person name="Patterson J."/>
            <person name="Monnat R.J. Jr."/>
            <person name="Barlow S.B."/>
            <person name="Starkenburg S.R."/>
            <person name="Cattolico R.A."/>
        </authorList>
    </citation>
    <scope>NUCLEOTIDE SEQUENCE</scope>
    <source>
        <strain evidence="4">CCMP291</strain>
    </source>
</reference>
<feature type="region of interest" description="Disordered" evidence="1">
    <location>
        <begin position="1"/>
        <end position="33"/>
    </location>
</feature>
<dbReference type="OrthoDB" id="10055554at2759"/>
<evidence type="ECO:0000313" key="3">
    <source>
        <dbReference type="EMBL" id="KOO33713.1"/>
    </source>
</evidence>
<gene>
    <name evidence="3" type="ORF">Ctob_010061</name>
</gene>
<dbReference type="PANTHER" id="PTHR30336">
    <property type="entry name" value="INNER MEMBRANE PROTEIN, PROBABLE PERMEASE"/>
    <property type="match status" value="1"/>
</dbReference>
<evidence type="ECO:0000256" key="1">
    <source>
        <dbReference type="SAM" id="MobiDB-lite"/>
    </source>
</evidence>
<dbReference type="GO" id="GO:0005886">
    <property type="term" value="C:plasma membrane"/>
    <property type="evidence" value="ECO:0007669"/>
    <property type="project" value="TreeGrafter"/>
</dbReference>
<dbReference type="Gene3D" id="3.40.50.620">
    <property type="entry name" value="HUPs"/>
    <property type="match status" value="1"/>
</dbReference>